<organism evidence="1 2">
    <name type="scientific">Lentinus brumalis</name>
    <dbReference type="NCBI Taxonomy" id="2498619"/>
    <lineage>
        <taxon>Eukaryota</taxon>
        <taxon>Fungi</taxon>
        <taxon>Dikarya</taxon>
        <taxon>Basidiomycota</taxon>
        <taxon>Agaricomycotina</taxon>
        <taxon>Agaricomycetes</taxon>
        <taxon>Polyporales</taxon>
        <taxon>Polyporaceae</taxon>
        <taxon>Lentinus</taxon>
    </lineage>
</organism>
<dbReference type="Proteomes" id="UP000256964">
    <property type="component" value="Unassembled WGS sequence"/>
</dbReference>
<name>A0A371CVH7_9APHY</name>
<gene>
    <name evidence="1" type="ORF">OH76DRAFT_1105287</name>
</gene>
<sequence length="103" mass="12198">MRLEIDRIQKVSLAGYMYWNMNWLPYLLPPLVSDSECLCLPRYIEKSLHTSRAAVQDWARGHDGRRNSVTILNALRRPRHDRRPIVWASICVLFFHERPHEAS</sequence>
<keyword evidence="2" id="KW-1185">Reference proteome</keyword>
<reference evidence="1 2" key="1">
    <citation type="journal article" date="2018" name="Biotechnol. Biofuels">
        <title>Integrative visual omics of the white-rot fungus Polyporus brumalis exposes the biotechnological potential of its oxidative enzymes for delignifying raw plant biomass.</title>
        <authorList>
            <person name="Miyauchi S."/>
            <person name="Rancon A."/>
            <person name="Drula E."/>
            <person name="Hage H."/>
            <person name="Chaduli D."/>
            <person name="Favel A."/>
            <person name="Grisel S."/>
            <person name="Henrissat B."/>
            <person name="Herpoel-Gimbert I."/>
            <person name="Ruiz-Duenas F.J."/>
            <person name="Chevret D."/>
            <person name="Hainaut M."/>
            <person name="Lin J."/>
            <person name="Wang M."/>
            <person name="Pangilinan J."/>
            <person name="Lipzen A."/>
            <person name="Lesage-Meessen L."/>
            <person name="Navarro D."/>
            <person name="Riley R."/>
            <person name="Grigoriev I.V."/>
            <person name="Zhou S."/>
            <person name="Raouche S."/>
            <person name="Rosso M.N."/>
        </authorList>
    </citation>
    <scope>NUCLEOTIDE SEQUENCE [LARGE SCALE GENOMIC DNA]</scope>
    <source>
        <strain evidence="1 2">BRFM 1820</strain>
    </source>
</reference>
<accession>A0A371CVH7</accession>
<evidence type="ECO:0000313" key="1">
    <source>
        <dbReference type="EMBL" id="RDX44275.1"/>
    </source>
</evidence>
<proteinExistence type="predicted"/>
<evidence type="ECO:0000313" key="2">
    <source>
        <dbReference type="Proteomes" id="UP000256964"/>
    </source>
</evidence>
<dbReference type="EMBL" id="KZ857452">
    <property type="protein sequence ID" value="RDX44275.1"/>
    <property type="molecule type" value="Genomic_DNA"/>
</dbReference>
<dbReference type="AlphaFoldDB" id="A0A371CVH7"/>
<protein>
    <submittedName>
        <fullName evidence="1">Uncharacterized protein</fullName>
    </submittedName>
</protein>